<dbReference type="EMBL" id="JAWDGP010003357">
    <property type="protein sequence ID" value="KAK3775078.1"/>
    <property type="molecule type" value="Genomic_DNA"/>
</dbReference>
<keyword evidence="2" id="KW-1185">Reference proteome</keyword>
<dbReference type="AlphaFoldDB" id="A0AAE1DMQ0"/>
<evidence type="ECO:0000313" key="1">
    <source>
        <dbReference type="EMBL" id="KAK3775078.1"/>
    </source>
</evidence>
<protein>
    <submittedName>
        <fullName evidence="1">Uncharacterized protein</fullName>
    </submittedName>
</protein>
<organism evidence="1 2">
    <name type="scientific">Elysia crispata</name>
    <name type="common">lettuce slug</name>
    <dbReference type="NCBI Taxonomy" id="231223"/>
    <lineage>
        <taxon>Eukaryota</taxon>
        <taxon>Metazoa</taxon>
        <taxon>Spiralia</taxon>
        <taxon>Lophotrochozoa</taxon>
        <taxon>Mollusca</taxon>
        <taxon>Gastropoda</taxon>
        <taxon>Heterobranchia</taxon>
        <taxon>Euthyneura</taxon>
        <taxon>Panpulmonata</taxon>
        <taxon>Sacoglossa</taxon>
        <taxon>Placobranchoidea</taxon>
        <taxon>Plakobranchidae</taxon>
        <taxon>Elysia</taxon>
    </lineage>
</organism>
<comment type="caution">
    <text evidence="1">The sequence shown here is derived from an EMBL/GenBank/DDBJ whole genome shotgun (WGS) entry which is preliminary data.</text>
</comment>
<name>A0AAE1DMQ0_9GAST</name>
<reference evidence="1" key="1">
    <citation type="journal article" date="2023" name="G3 (Bethesda)">
        <title>A reference genome for the long-term kleptoplast-retaining sea slug Elysia crispata morphotype clarki.</title>
        <authorList>
            <person name="Eastman K.E."/>
            <person name="Pendleton A.L."/>
            <person name="Shaikh M.A."/>
            <person name="Suttiyut T."/>
            <person name="Ogas R."/>
            <person name="Tomko P."/>
            <person name="Gavelis G."/>
            <person name="Widhalm J.R."/>
            <person name="Wisecaver J.H."/>
        </authorList>
    </citation>
    <scope>NUCLEOTIDE SEQUENCE</scope>
    <source>
        <strain evidence="1">ECLA1</strain>
    </source>
</reference>
<sequence length="99" mass="11185">MSPPLFQVARPGLQLNAQPEDLRQVNNPKGQLPGPRDLLGFGVYFHSPCKPLHIRVGLLTLHTHREIPPSYTQTPSPSPYTLFVLTIFCFVVKWQIDLP</sequence>
<gene>
    <name evidence="1" type="ORF">RRG08_048288</name>
</gene>
<evidence type="ECO:0000313" key="2">
    <source>
        <dbReference type="Proteomes" id="UP001283361"/>
    </source>
</evidence>
<accession>A0AAE1DMQ0</accession>
<proteinExistence type="predicted"/>
<dbReference type="Proteomes" id="UP001283361">
    <property type="component" value="Unassembled WGS sequence"/>
</dbReference>